<dbReference type="Gene3D" id="3.40.630.30">
    <property type="match status" value="1"/>
</dbReference>
<keyword evidence="3" id="KW-1185">Reference proteome</keyword>
<dbReference type="InterPro" id="IPR016181">
    <property type="entry name" value="Acyl_CoA_acyltransferase"/>
</dbReference>
<evidence type="ECO:0000313" key="2">
    <source>
        <dbReference type="EMBL" id="PKI80046.1"/>
    </source>
</evidence>
<dbReference type="CDD" id="cd04301">
    <property type="entry name" value="NAT_SF"/>
    <property type="match status" value="1"/>
</dbReference>
<dbReference type="Pfam" id="PF00583">
    <property type="entry name" value="Acetyltransf_1"/>
    <property type="match status" value="1"/>
</dbReference>
<organism evidence="2 3">
    <name type="scientific">Malaciobacter halophilus</name>
    <dbReference type="NCBI Taxonomy" id="197482"/>
    <lineage>
        <taxon>Bacteria</taxon>
        <taxon>Pseudomonadati</taxon>
        <taxon>Campylobacterota</taxon>
        <taxon>Epsilonproteobacteria</taxon>
        <taxon>Campylobacterales</taxon>
        <taxon>Arcobacteraceae</taxon>
        <taxon>Malaciobacter</taxon>
    </lineage>
</organism>
<dbReference type="SUPFAM" id="SSF55729">
    <property type="entry name" value="Acyl-CoA N-acyltransferases (Nat)"/>
    <property type="match status" value="1"/>
</dbReference>
<proteinExistence type="predicted"/>
<feature type="domain" description="N-acetyltransferase" evidence="1">
    <location>
        <begin position="1"/>
        <end position="160"/>
    </location>
</feature>
<dbReference type="InterPro" id="IPR050276">
    <property type="entry name" value="MshD_Acetyltransferase"/>
</dbReference>
<dbReference type="GO" id="GO:0016747">
    <property type="term" value="F:acyltransferase activity, transferring groups other than amino-acyl groups"/>
    <property type="evidence" value="ECO:0007669"/>
    <property type="project" value="InterPro"/>
</dbReference>
<dbReference type="InterPro" id="IPR000182">
    <property type="entry name" value="GNAT_dom"/>
</dbReference>
<gene>
    <name evidence="2" type="ORF">CP960_11425</name>
</gene>
<dbReference type="KEGG" id="ahs:AHALO_2015"/>
<dbReference type="Proteomes" id="UP000233248">
    <property type="component" value="Unassembled WGS sequence"/>
</dbReference>
<comment type="caution">
    <text evidence="2">The sequence shown here is derived from an EMBL/GenBank/DDBJ whole genome shotgun (WGS) entry which is preliminary data.</text>
</comment>
<accession>A0A2N1J0I2</accession>
<dbReference type="EMBL" id="NXIF01000045">
    <property type="protein sequence ID" value="PKI80046.1"/>
    <property type="molecule type" value="Genomic_DNA"/>
</dbReference>
<dbReference type="AlphaFoldDB" id="A0A2N1J0I2"/>
<dbReference type="OrthoDB" id="529907at2"/>
<evidence type="ECO:0000259" key="1">
    <source>
        <dbReference type="PROSITE" id="PS51186"/>
    </source>
</evidence>
<name>A0A2N1J0I2_9BACT</name>
<reference evidence="2 3" key="1">
    <citation type="submission" date="2017-09" db="EMBL/GenBank/DDBJ databases">
        <title>Genomics of the genus Arcobacter.</title>
        <authorList>
            <person name="Perez-Cataluna A."/>
            <person name="Figueras M.J."/>
            <person name="Salas-Masso N."/>
        </authorList>
    </citation>
    <scope>NUCLEOTIDE SEQUENCE [LARGE SCALE GENOMIC DNA]</scope>
    <source>
        <strain evidence="2 3">DSM 18005</strain>
    </source>
</reference>
<dbReference type="PANTHER" id="PTHR43617">
    <property type="entry name" value="L-AMINO ACID N-ACETYLTRANSFERASE"/>
    <property type="match status" value="1"/>
</dbReference>
<protein>
    <recommendedName>
        <fullName evidence="1">N-acetyltransferase domain-containing protein</fullName>
    </recommendedName>
</protein>
<evidence type="ECO:0000313" key="3">
    <source>
        <dbReference type="Proteomes" id="UP000233248"/>
    </source>
</evidence>
<sequence>MTITTAKLDDAKNIAKIITKTWETAFEDIVSSKDSKKDETFLTTIMKNNISKNLEKIFILKDKNRVVGFISGVETKCLSTYEIKGLYILPKYQGLGYGKVLLDTIIEYAKQFSYKKIYLQTLKGAKNNIFYERYGFKIEDEFMLKLGNNSYKGISFIKNI</sequence>
<dbReference type="RefSeq" id="WP_101185625.1">
    <property type="nucleotide sequence ID" value="NZ_CP031218.1"/>
</dbReference>
<dbReference type="PROSITE" id="PS51186">
    <property type="entry name" value="GNAT"/>
    <property type="match status" value="1"/>
</dbReference>